<evidence type="ECO:0000313" key="1">
    <source>
        <dbReference type="EMBL" id="PPE73210.1"/>
    </source>
</evidence>
<evidence type="ECO:0000313" key="2">
    <source>
        <dbReference type="Proteomes" id="UP000238220"/>
    </source>
</evidence>
<sequence length="193" mass="19994">METGMLDKPVSLKAGVEHPLQVDGDYFLVVKAASAVQIQFDDGTWLTRFQGDGMGVNTYRRVRLLSDADQDVIIALGYTGGARTPTVGRSVVSGPINVAVDNPTQRPSADDVVVAAGATVQVLAADADRLSALVQLDEAAPGLVRVGDSSVSGSRGTKVQPDDAAVCNGSAAVWVHNPNGVAVTVSLQTERAP</sequence>
<protein>
    <submittedName>
        <fullName evidence="1">Uncharacterized protein</fullName>
    </submittedName>
</protein>
<reference evidence="1 2" key="1">
    <citation type="submission" date="2018-02" db="EMBL/GenBank/DDBJ databases">
        <title>Genome sequencing of Solimonas sp. HR-BB.</title>
        <authorList>
            <person name="Lee Y."/>
            <person name="Jeon C.O."/>
        </authorList>
    </citation>
    <scope>NUCLEOTIDE SEQUENCE [LARGE SCALE GENOMIC DNA]</scope>
    <source>
        <strain evidence="1 2">HR-BB</strain>
    </source>
</reference>
<name>A0A2S5TE10_9GAMM</name>
<proteinExistence type="predicted"/>
<dbReference type="Proteomes" id="UP000238220">
    <property type="component" value="Unassembled WGS sequence"/>
</dbReference>
<organism evidence="1 2">
    <name type="scientific">Solimonas fluminis</name>
    <dbReference type="NCBI Taxonomy" id="2086571"/>
    <lineage>
        <taxon>Bacteria</taxon>
        <taxon>Pseudomonadati</taxon>
        <taxon>Pseudomonadota</taxon>
        <taxon>Gammaproteobacteria</taxon>
        <taxon>Nevskiales</taxon>
        <taxon>Nevskiaceae</taxon>
        <taxon>Solimonas</taxon>
    </lineage>
</organism>
<dbReference type="AlphaFoldDB" id="A0A2S5TE10"/>
<dbReference type="EMBL" id="PSNW01000008">
    <property type="protein sequence ID" value="PPE73210.1"/>
    <property type="molecule type" value="Genomic_DNA"/>
</dbReference>
<comment type="caution">
    <text evidence="1">The sequence shown here is derived from an EMBL/GenBank/DDBJ whole genome shotgun (WGS) entry which is preliminary data.</text>
</comment>
<keyword evidence="2" id="KW-1185">Reference proteome</keyword>
<accession>A0A2S5TE10</accession>
<gene>
    <name evidence="1" type="ORF">C3942_15450</name>
</gene>